<protein>
    <submittedName>
        <fullName evidence="1">Uncharacterized protein</fullName>
    </submittedName>
</protein>
<organism evidence="1 2">
    <name type="scientific">Anopheles atroparvus</name>
    <name type="common">European mosquito</name>
    <dbReference type="NCBI Taxonomy" id="41427"/>
    <lineage>
        <taxon>Eukaryota</taxon>
        <taxon>Metazoa</taxon>
        <taxon>Ecdysozoa</taxon>
        <taxon>Arthropoda</taxon>
        <taxon>Hexapoda</taxon>
        <taxon>Insecta</taxon>
        <taxon>Pterygota</taxon>
        <taxon>Neoptera</taxon>
        <taxon>Endopterygota</taxon>
        <taxon>Diptera</taxon>
        <taxon>Nematocera</taxon>
        <taxon>Culicoidea</taxon>
        <taxon>Culicidae</taxon>
        <taxon>Anophelinae</taxon>
        <taxon>Anopheles</taxon>
    </lineage>
</organism>
<name>A0AAG5DTA9_ANOAO</name>
<dbReference type="EnsemblMetazoa" id="ENSAATROPT016567">
    <property type="protein sequence ID" value="ENSAATROPP014562"/>
    <property type="gene ID" value="ENSAATROPG013562"/>
</dbReference>
<dbReference type="Proteomes" id="UP000075880">
    <property type="component" value="Unassembled WGS sequence"/>
</dbReference>
<keyword evidence="2" id="KW-1185">Reference proteome</keyword>
<dbReference type="AlphaFoldDB" id="A0AAG5DTA9"/>
<evidence type="ECO:0000313" key="1">
    <source>
        <dbReference type="EnsemblMetazoa" id="ENSAATROPP014562"/>
    </source>
</evidence>
<proteinExistence type="predicted"/>
<evidence type="ECO:0000313" key="2">
    <source>
        <dbReference type="Proteomes" id="UP000075880"/>
    </source>
</evidence>
<sequence length="78" mass="8557">MLNHQPSSSEQGLLANALERLCAIADLKQILSGPFRGLLPARSKCSRGKYLPTCSWFLCGYRHLFQSVAGDLLGMDTC</sequence>
<accession>A0AAG5DTA9</accession>
<reference evidence="1" key="1">
    <citation type="submission" date="2024-04" db="UniProtKB">
        <authorList>
            <consortium name="EnsemblMetazoa"/>
        </authorList>
    </citation>
    <scope>IDENTIFICATION</scope>
    <source>
        <strain evidence="1">EBRO</strain>
    </source>
</reference>